<name>A0AA36C4H3_9BILA</name>
<proteinExistence type="predicted"/>
<feature type="non-terminal residue" evidence="4">
    <location>
        <position position="1"/>
    </location>
</feature>
<evidence type="ECO:0000313" key="5">
    <source>
        <dbReference type="Proteomes" id="UP001177023"/>
    </source>
</evidence>
<sequence>MVISSSTNDVVVQGYAEPDEAGHSRLRVASVAPAKTQSLPNLGANMPGATIETLPSDIDAINRKRHKERRDATKSRPVGKKFVRTAGGQVEEDSANIFRGLFWGRQKYPSFVKAKVVRDGRSNKSKGFGFVSFKSQEDFERAKVQMDGDTFSEIAPLGCWHPGRESEARPHVRSLDILQVIPFTGDLGCLMPIRAKDLLIGCSIAKRNDGQHLFDYLYTRILGWLTGIDKIDKIQIYMSGNIMDGLVAYFIKEFVPQLGWIDQTYKGMDLIIRASDGQALLAVWDEPETCLYLIQCEYNFRRGRCLGSYERNEKSIRRICDLMRIVSDLAASRPDWPAMRRRS</sequence>
<gene>
    <name evidence="4" type="ORF">MSPICULIGERA_LOCUS703</name>
</gene>
<protein>
    <recommendedName>
        <fullName evidence="3">RRM domain-containing protein</fullName>
    </recommendedName>
</protein>
<dbReference type="InterPro" id="IPR050825">
    <property type="entry name" value="RBM42_RBP45_47-like"/>
</dbReference>
<keyword evidence="5" id="KW-1185">Reference proteome</keyword>
<dbReference type="SUPFAM" id="SSF54928">
    <property type="entry name" value="RNA-binding domain, RBD"/>
    <property type="match status" value="1"/>
</dbReference>
<dbReference type="PANTHER" id="PTHR47640">
    <property type="entry name" value="TRNA SELENOCYSTEINE 1-ASSOCIATED PROTEIN 1-RELATED-RELATED"/>
    <property type="match status" value="1"/>
</dbReference>
<evidence type="ECO:0000256" key="1">
    <source>
        <dbReference type="ARBA" id="ARBA00022884"/>
    </source>
</evidence>
<accession>A0AA36C4H3</accession>
<organism evidence="4 5">
    <name type="scientific">Mesorhabditis spiculigera</name>
    <dbReference type="NCBI Taxonomy" id="96644"/>
    <lineage>
        <taxon>Eukaryota</taxon>
        <taxon>Metazoa</taxon>
        <taxon>Ecdysozoa</taxon>
        <taxon>Nematoda</taxon>
        <taxon>Chromadorea</taxon>
        <taxon>Rhabditida</taxon>
        <taxon>Rhabditina</taxon>
        <taxon>Rhabditomorpha</taxon>
        <taxon>Rhabditoidea</taxon>
        <taxon>Rhabditidae</taxon>
        <taxon>Mesorhabditinae</taxon>
        <taxon>Mesorhabditis</taxon>
    </lineage>
</organism>
<dbReference type="InterPro" id="IPR012677">
    <property type="entry name" value="Nucleotide-bd_a/b_plait_sf"/>
</dbReference>
<reference evidence="4" key="1">
    <citation type="submission" date="2023-06" db="EMBL/GenBank/DDBJ databases">
        <authorList>
            <person name="Delattre M."/>
        </authorList>
    </citation>
    <scope>NUCLEOTIDE SEQUENCE</scope>
    <source>
        <strain evidence="4">AF72</strain>
    </source>
</reference>
<dbReference type="Gene3D" id="3.30.70.330">
    <property type="match status" value="1"/>
</dbReference>
<dbReference type="PROSITE" id="PS50102">
    <property type="entry name" value="RRM"/>
    <property type="match status" value="1"/>
</dbReference>
<dbReference type="GO" id="GO:0003729">
    <property type="term" value="F:mRNA binding"/>
    <property type="evidence" value="ECO:0007669"/>
    <property type="project" value="InterPro"/>
</dbReference>
<keyword evidence="1 2" id="KW-0694">RNA-binding</keyword>
<dbReference type="EMBL" id="CATQJA010000161">
    <property type="protein sequence ID" value="CAJ0557957.1"/>
    <property type="molecule type" value="Genomic_DNA"/>
</dbReference>
<dbReference type="InterPro" id="IPR000504">
    <property type="entry name" value="RRM_dom"/>
</dbReference>
<feature type="domain" description="RRM" evidence="3">
    <location>
        <begin position="79"/>
        <end position="165"/>
    </location>
</feature>
<evidence type="ECO:0000259" key="3">
    <source>
        <dbReference type="PROSITE" id="PS50102"/>
    </source>
</evidence>
<dbReference type="InterPro" id="IPR035979">
    <property type="entry name" value="RBD_domain_sf"/>
</dbReference>
<dbReference type="AlphaFoldDB" id="A0AA36C4H3"/>
<dbReference type="Pfam" id="PF00076">
    <property type="entry name" value="RRM_1"/>
    <property type="match status" value="1"/>
</dbReference>
<dbReference type="PANTHER" id="PTHR47640:SF11">
    <property type="entry name" value="RNA-BINDING PROTEIN 42"/>
    <property type="match status" value="1"/>
</dbReference>
<comment type="caution">
    <text evidence="4">The sequence shown here is derived from an EMBL/GenBank/DDBJ whole genome shotgun (WGS) entry which is preliminary data.</text>
</comment>
<evidence type="ECO:0000313" key="4">
    <source>
        <dbReference type="EMBL" id="CAJ0557957.1"/>
    </source>
</evidence>
<dbReference type="Proteomes" id="UP001177023">
    <property type="component" value="Unassembled WGS sequence"/>
</dbReference>
<evidence type="ECO:0000256" key="2">
    <source>
        <dbReference type="PROSITE-ProRule" id="PRU00176"/>
    </source>
</evidence>